<evidence type="ECO:0000313" key="1">
    <source>
        <dbReference type="EMBL" id="KAG0144578.1"/>
    </source>
</evidence>
<organism evidence="1 2">
    <name type="scientific">Cronartium quercuum f. sp. fusiforme G11</name>
    <dbReference type="NCBI Taxonomy" id="708437"/>
    <lineage>
        <taxon>Eukaryota</taxon>
        <taxon>Fungi</taxon>
        <taxon>Dikarya</taxon>
        <taxon>Basidiomycota</taxon>
        <taxon>Pucciniomycotina</taxon>
        <taxon>Pucciniomycetes</taxon>
        <taxon>Pucciniales</taxon>
        <taxon>Coleosporiaceae</taxon>
        <taxon>Cronartium</taxon>
    </lineage>
</organism>
<accession>A0A9P6TBF8</accession>
<protein>
    <submittedName>
        <fullName evidence="1">Uncharacterized protein</fullName>
    </submittedName>
</protein>
<name>A0A9P6TBF8_9BASI</name>
<dbReference type="AlphaFoldDB" id="A0A9P6TBF8"/>
<gene>
    <name evidence="1" type="ORF">CROQUDRAFT_616101</name>
</gene>
<comment type="caution">
    <text evidence="1">The sequence shown here is derived from an EMBL/GenBank/DDBJ whole genome shotgun (WGS) entry which is preliminary data.</text>
</comment>
<keyword evidence="2" id="KW-1185">Reference proteome</keyword>
<reference evidence="1" key="1">
    <citation type="submission" date="2013-11" db="EMBL/GenBank/DDBJ databases">
        <title>Genome sequence of the fusiform rust pathogen reveals effectors for host alternation and coevolution with pine.</title>
        <authorList>
            <consortium name="DOE Joint Genome Institute"/>
            <person name="Smith K."/>
            <person name="Pendleton A."/>
            <person name="Kubisiak T."/>
            <person name="Anderson C."/>
            <person name="Salamov A."/>
            <person name="Aerts A."/>
            <person name="Riley R."/>
            <person name="Clum A."/>
            <person name="Lindquist E."/>
            <person name="Ence D."/>
            <person name="Campbell M."/>
            <person name="Kronenberg Z."/>
            <person name="Feau N."/>
            <person name="Dhillon B."/>
            <person name="Hamelin R."/>
            <person name="Burleigh J."/>
            <person name="Smith J."/>
            <person name="Yandell M."/>
            <person name="Nelson C."/>
            <person name="Grigoriev I."/>
            <person name="Davis J."/>
        </authorList>
    </citation>
    <scope>NUCLEOTIDE SEQUENCE</scope>
    <source>
        <strain evidence="1">G11</strain>
    </source>
</reference>
<sequence>MGFPKPLETSNTEINFRSFRMGLTVCMKCGIMSQLEKCIVHQTSHIFGGLPNYE</sequence>
<dbReference type="EMBL" id="MU167292">
    <property type="protein sequence ID" value="KAG0144578.1"/>
    <property type="molecule type" value="Genomic_DNA"/>
</dbReference>
<dbReference type="Proteomes" id="UP000886653">
    <property type="component" value="Unassembled WGS sequence"/>
</dbReference>
<proteinExistence type="predicted"/>
<evidence type="ECO:0000313" key="2">
    <source>
        <dbReference type="Proteomes" id="UP000886653"/>
    </source>
</evidence>